<gene>
    <name evidence="2" type="ORF">IDH41_23470</name>
</gene>
<dbReference type="GO" id="GO:0006935">
    <property type="term" value="P:chemotaxis"/>
    <property type="evidence" value="ECO:0007669"/>
    <property type="project" value="InterPro"/>
</dbReference>
<sequence>MLETAGNEPFVEFGIGEERIAIRIAEINAIIRIQPIIDIPGRLNYVEGVIYLRGKIVPIVSLRAKFGLEPGSYTKAARIVLLHHTGKSAGIIVDRVNQVTTFKDIQPPPEKVGGISGSYFAGIGITDRGLAAILSFNEQLNMIESAAMAFKLKG</sequence>
<dbReference type="AlphaFoldDB" id="A0A927CU12"/>
<dbReference type="GO" id="GO:0005829">
    <property type="term" value="C:cytosol"/>
    <property type="evidence" value="ECO:0007669"/>
    <property type="project" value="TreeGrafter"/>
</dbReference>
<keyword evidence="3" id="KW-1185">Reference proteome</keyword>
<dbReference type="SMART" id="SM00260">
    <property type="entry name" value="CheW"/>
    <property type="match status" value="1"/>
</dbReference>
<dbReference type="PROSITE" id="PS50851">
    <property type="entry name" value="CHEW"/>
    <property type="match status" value="1"/>
</dbReference>
<protein>
    <submittedName>
        <fullName evidence="2">Purine-binding chemotaxis protein CheW</fullName>
    </submittedName>
</protein>
<dbReference type="PANTHER" id="PTHR22617:SF23">
    <property type="entry name" value="CHEMOTAXIS PROTEIN CHEW"/>
    <property type="match status" value="1"/>
</dbReference>
<feature type="domain" description="CheW-like" evidence="1">
    <location>
        <begin position="7"/>
        <end position="145"/>
    </location>
</feature>
<comment type="caution">
    <text evidence="2">The sequence shown here is derived from an EMBL/GenBank/DDBJ whole genome shotgun (WGS) entry which is preliminary data.</text>
</comment>
<evidence type="ECO:0000313" key="3">
    <source>
        <dbReference type="Proteomes" id="UP000632125"/>
    </source>
</evidence>
<dbReference type="SUPFAM" id="SSF50341">
    <property type="entry name" value="CheW-like"/>
    <property type="match status" value="1"/>
</dbReference>
<dbReference type="InterPro" id="IPR039315">
    <property type="entry name" value="CheW"/>
</dbReference>
<dbReference type="InterPro" id="IPR036061">
    <property type="entry name" value="CheW-like_dom_sf"/>
</dbReference>
<dbReference type="EMBL" id="JACXIY010000032">
    <property type="protein sequence ID" value="MBD2871555.1"/>
    <property type="molecule type" value="Genomic_DNA"/>
</dbReference>
<proteinExistence type="predicted"/>
<evidence type="ECO:0000313" key="2">
    <source>
        <dbReference type="EMBL" id="MBD2871555.1"/>
    </source>
</evidence>
<dbReference type="PANTHER" id="PTHR22617">
    <property type="entry name" value="CHEMOTAXIS SENSOR HISTIDINE KINASE-RELATED"/>
    <property type="match status" value="1"/>
</dbReference>
<organism evidence="2 3">
    <name type="scientific">Paenibacillus arenilitoris</name>
    <dbReference type="NCBI Taxonomy" id="2772299"/>
    <lineage>
        <taxon>Bacteria</taxon>
        <taxon>Bacillati</taxon>
        <taxon>Bacillota</taxon>
        <taxon>Bacilli</taxon>
        <taxon>Bacillales</taxon>
        <taxon>Paenibacillaceae</taxon>
        <taxon>Paenibacillus</taxon>
    </lineage>
</organism>
<dbReference type="Proteomes" id="UP000632125">
    <property type="component" value="Unassembled WGS sequence"/>
</dbReference>
<dbReference type="Gene3D" id="2.30.30.40">
    <property type="entry name" value="SH3 Domains"/>
    <property type="match status" value="1"/>
</dbReference>
<evidence type="ECO:0000259" key="1">
    <source>
        <dbReference type="PROSITE" id="PS50851"/>
    </source>
</evidence>
<dbReference type="Gene3D" id="2.40.50.180">
    <property type="entry name" value="CheA-289, Domain 4"/>
    <property type="match status" value="1"/>
</dbReference>
<dbReference type="Pfam" id="PF01584">
    <property type="entry name" value="CheW"/>
    <property type="match status" value="1"/>
</dbReference>
<dbReference type="GO" id="GO:0007165">
    <property type="term" value="P:signal transduction"/>
    <property type="evidence" value="ECO:0007669"/>
    <property type="project" value="InterPro"/>
</dbReference>
<dbReference type="InterPro" id="IPR002545">
    <property type="entry name" value="CheW-lke_dom"/>
</dbReference>
<reference evidence="2" key="1">
    <citation type="submission" date="2020-09" db="EMBL/GenBank/DDBJ databases">
        <title>A novel bacterium of genus Paenibacillus, isolated from South China Sea.</title>
        <authorList>
            <person name="Huang H."/>
            <person name="Mo K."/>
            <person name="Hu Y."/>
        </authorList>
    </citation>
    <scope>NUCLEOTIDE SEQUENCE</scope>
    <source>
        <strain evidence="2">IB182493</strain>
    </source>
</reference>
<name>A0A927CU12_9BACL</name>
<accession>A0A927CU12</accession>